<name>A0A380JVN5_STRDY</name>
<dbReference type="Proteomes" id="UP000254797">
    <property type="component" value="Unassembled WGS sequence"/>
</dbReference>
<dbReference type="RefSeq" id="WP_115246301.1">
    <property type="nucleotide sequence ID" value="NZ_UHFG01000004.1"/>
</dbReference>
<gene>
    <name evidence="1" type="primary">hpa2</name>
    <name evidence="1" type="ORF">NCTC4670_01386</name>
</gene>
<sequence>MQPIIIRKMDGQDVILDGHSRVFCALELGWKRIPVIYDDADDWPHYGVCVLACQERGISSVLDLKEAIVNQKTYQNAWIGFCQQLSQGKTESRSNTDESDLEKS</sequence>
<dbReference type="InterPro" id="IPR036086">
    <property type="entry name" value="ParB/Sulfiredoxin_sf"/>
</dbReference>
<reference evidence="1 2" key="1">
    <citation type="submission" date="2018-06" db="EMBL/GenBank/DDBJ databases">
        <authorList>
            <consortium name="Pathogen Informatics"/>
            <person name="Doyle S."/>
        </authorList>
    </citation>
    <scope>NUCLEOTIDE SEQUENCE [LARGE SCALE GENOMIC DNA]</scope>
    <source>
        <strain evidence="1 2">NCTC4670</strain>
    </source>
</reference>
<dbReference type="EC" id="2.3.1.48" evidence="1"/>
<dbReference type="Gene3D" id="3.90.1530.10">
    <property type="entry name" value="Conserved hypothetical protein from pyrococcus furiosus pfu- 392566-001, ParB domain"/>
    <property type="match status" value="1"/>
</dbReference>
<keyword evidence="1" id="KW-0808">Transferase</keyword>
<evidence type="ECO:0000313" key="2">
    <source>
        <dbReference type="Proteomes" id="UP000254797"/>
    </source>
</evidence>
<dbReference type="GO" id="GO:0061733">
    <property type="term" value="F:protein-lysine-acetyltransferase activity"/>
    <property type="evidence" value="ECO:0007669"/>
    <property type="project" value="UniProtKB-EC"/>
</dbReference>
<evidence type="ECO:0000313" key="1">
    <source>
        <dbReference type="EMBL" id="SUN50429.1"/>
    </source>
</evidence>
<accession>A0A380JVN5</accession>
<organism evidence="1 2">
    <name type="scientific">Streptococcus dysgalactiae subsp. dysgalactiae</name>
    <dbReference type="NCBI Taxonomy" id="99822"/>
    <lineage>
        <taxon>Bacteria</taxon>
        <taxon>Bacillati</taxon>
        <taxon>Bacillota</taxon>
        <taxon>Bacilli</taxon>
        <taxon>Lactobacillales</taxon>
        <taxon>Streptococcaceae</taxon>
        <taxon>Streptococcus</taxon>
    </lineage>
</organism>
<protein>
    <submittedName>
        <fullName evidence="1">Histone acetyltransferase</fullName>
        <ecNumber evidence="1">2.3.1.48</ecNumber>
    </submittedName>
</protein>
<dbReference type="EMBL" id="UHFG01000004">
    <property type="protein sequence ID" value="SUN50429.1"/>
    <property type="molecule type" value="Genomic_DNA"/>
</dbReference>
<keyword evidence="1" id="KW-0012">Acyltransferase</keyword>
<proteinExistence type="predicted"/>
<dbReference type="SUPFAM" id="SSF110849">
    <property type="entry name" value="ParB/Sulfiredoxin"/>
    <property type="match status" value="1"/>
</dbReference>
<dbReference type="AlphaFoldDB" id="A0A380JVN5"/>